<keyword evidence="3" id="KW-1185">Reference proteome</keyword>
<reference evidence="2 3" key="1">
    <citation type="submission" date="2014-06" db="EMBL/GenBank/DDBJ databases">
        <title>Evolutionary Origins and Diversification of the Mycorrhizal Mutualists.</title>
        <authorList>
            <consortium name="DOE Joint Genome Institute"/>
            <consortium name="Mycorrhizal Genomics Consortium"/>
            <person name="Kohler A."/>
            <person name="Kuo A."/>
            <person name="Nagy L.G."/>
            <person name="Floudas D."/>
            <person name="Copeland A."/>
            <person name="Barry K.W."/>
            <person name="Cichocki N."/>
            <person name="Veneault-Fourrey C."/>
            <person name="LaButti K."/>
            <person name="Lindquist E.A."/>
            <person name="Lipzen A."/>
            <person name="Lundell T."/>
            <person name="Morin E."/>
            <person name="Murat C."/>
            <person name="Riley R."/>
            <person name="Ohm R."/>
            <person name="Sun H."/>
            <person name="Tunlid A."/>
            <person name="Henrissat B."/>
            <person name="Grigoriev I.V."/>
            <person name="Hibbett D.S."/>
            <person name="Martin F."/>
        </authorList>
    </citation>
    <scope>NUCLEOTIDE SEQUENCE [LARGE SCALE GENOMIC DNA]</scope>
    <source>
        <strain evidence="2 3">SS14</strain>
    </source>
</reference>
<dbReference type="HOGENOM" id="CLU_119163_1_0_1"/>
<gene>
    <name evidence="2" type="ORF">M422DRAFT_173999</name>
</gene>
<proteinExistence type="predicted"/>
<protein>
    <submittedName>
        <fullName evidence="2">Uncharacterized protein</fullName>
    </submittedName>
</protein>
<feature type="region of interest" description="Disordered" evidence="1">
    <location>
        <begin position="1"/>
        <end position="21"/>
    </location>
</feature>
<dbReference type="OrthoDB" id="3363652at2759"/>
<evidence type="ECO:0000256" key="1">
    <source>
        <dbReference type="SAM" id="MobiDB-lite"/>
    </source>
</evidence>
<feature type="non-terminal residue" evidence="2">
    <location>
        <position position="137"/>
    </location>
</feature>
<organism evidence="2 3">
    <name type="scientific">Sphaerobolus stellatus (strain SS14)</name>
    <dbReference type="NCBI Taxonomy" id="990650"/>
    <lineage>
        <taxon>Eukaryota</taxon>
        <taxon>Fungi</taxon>
        <taxon>Dikarya</taxon>
        <taxon>Basidiomycota</taxon>
        <taxon>Agaricomycotina</taxon>
        <taxon>Agaricomycetes</taxon>
        <taxon>Phallomycetidae</taxon>
        <taxon>Geastrales</taxon>
        <taxon>Sphaerobolaceae</taxon>
        <taxon>Sphaerobolus</taxon>
    </lineage>
</organism>
<name>A0A0C9VR09_SPHS4</name>
<dbReference type="EMBL" id="KN837145">
    <property type="protein sequence ID" value="KIJ40351.1"/>
    <property type="molecule type" value="Genomic_DNA"/>
</dbReference>
<evidence type="ECO:0000313" key="2">
    <source>
        <dbReference type="EMBL" id="KIJ40351.1"/>
    </source>
</evidence>
<dbReference type="AlphaFoldDB" id="A0A0C9VR09"/>
<accession>A0A0C9VR09</accession>
<dbReference type="Proteomes" id="UP000054279">
    <property type="component" value="Unassembled WGS sequence"/>
</dbReference>
<sequence length="137" mass="15337">MDDGGGGDENQQDVHLVGQPNNTRVVDPFNIERVSQILREVSIGEDLSTEQRTEVTNLITEYADVFAHSLSEMLPVDFMTHKLNVDPSVPLPTKVNQKPLTAEQKPWYYSKIDEMEAAGIITRVRADEVRCLAPTTL</sequence>
<evidence type="ECO:0000313" key="3">
    <source>
        <dbReference type="Proteomes" id="UP000054279"/>
    </source>
</evidence>